<dbReference type="GeneID" id="25791864"/>
<dbReference type="Proteomes" id="UP000007115">
    <property type="component" value="Unassembled WGS sequence"/>
</dbReference>
<dbReference type="InParanoid" id="G9N071"/>
<protein>
    <submittedName>
        <fullName evidence="2">Uncharacterized protein</fullName>
    </submittedName>
</protein>
<accession>G9N071</accession>
<dbReference type="RefSeq" id="XP_013953953.1">
    <property type="nucleotide sequence ID" value="XM_014098478.1"/>
</dbReference>
<dbReference type="VEuPathDB" id="FungiDB:TRIVIDRAFT_224437"/>
<feature type="compositionally biased region" description="Basic and acidic residues" evidence="1">
    <location>
        <begin position="358"/>
        <end position="382"/>
    </location>
</feature>
<dbReference type="OrthoDB" id="4870280at2759"/>
<feature type="region of interest" description="Disordered" evidence="1">
    <location>
        <begin position="355"/>
        <end position="382"/>
    </location>
</feature>
<dbReference type="eggNOG" id="ENOG502T39Q">
    <property type="taxonomic scope" value="Eukaryota"/>
</dbReference>
<dbReference type="AlphaFoldDB" id="G9N071"/>
<keyword evidence="3" id="KW-1185">Reference proteome</keyword>
<comment type="caution">
    <text evidence="2">The sequence shown here is derived from an EMBL/GenBank/DDBJ whole genome shotgun (WGS) entry which is preliminary data.</text>
</comment>
<name>G9N071_HYPVG</name>
<organism evidence="2 3">
    <name type="scientific">Hypocrea virens (strain Gv29-8 / FGSC 10586)</name>
    <name type="common">Gliocladium virens</name>
    <name type="synonym">Trichoderma virens</name>
    <dbReference type="NCBI Taxonomy" id="413071"/>
    <lineage>
        <taxon>Eukaryota</taxon>
        <taxon>Fungi</taxon>
        <taxon>Dikarya</taxon>
        <taxon>Ascomycota</taxon>
        <taxon>Pezizomycotina</taxon>
        <taxon>Sordariomycetes</taxon>
        <taxon>Hypocreomycetidae</taxon>
        <taxon>Hypocreales</taxon>
        <taxon>Hypocreaceae</taxon>
        <taxon>Trichoderma</taxon>
    </lineage>
</organism>
<evidence type="ECO:0000313" key="2">
    <source>
        <dbReference type="EMBL" id="EHK19753.1"/>
    </source>
</evidence>
<evidence type="ECO:0000313" key="3">
    <source>
        <dbReference type="Proteomes" id="UP000007115"/>
    </source>
</evidence>
<dbReference type="HOGENOM" id="CLU_723743_0_0_1"/>
<sequence>MENSENTGPVTNGEFGSVLEELLGFLERYQDDGCVTLEDAIIRMHKQDDSLNFLYTEMLPRTTQALHDHNMLSDIGIDELPTGSAWIELRDQIKEHGQAMASNSASVEPASAPEDAGTVNNPAALESIQTLDNHIAPINAATSGNILLSRDSSIPDNATTLKAAEVLNTVDNLENHAVPEDVEILSQSFQLWASDPISFWNGPTIQRPGIAGIMMFHVESERILGVQHRFNCVVAYLFFDRYFQSQYITKGKVIQLLQRSGGSADHEAHFSDLIQTGQRCVQFCQQLQPDMGNVDYGPIFRLDIQDKIWSRRDSHFRKKFKLSLEKFRSQNVGRWSETSGARSAAKAIIEVFITDDDQPPKEQGGETSRGGRQDFFRRAQSS</sequence>
<evidence type="ECO:0000256" key="1">
    <source>
        <dbReference type="SAM" id="MobiDB-lite"/>
    </source>
</evidence>
<reference evidence="2 3" key="1">
    <citation type="journal article" date="2011" name="Genome Biol.">
        <title>Comparative genome sequence analysis underscores mycoparasitism as the ancestral life style of Trichoderma.</title>
        <authorList>
            <person name="Kubicek C.P."/>
            <person name="Herrera-Estrella A."/>
            <person name="Seidl-Seiboth V."/>
            <person name="Martinez D.A."/>
            <person name="Druzhinina I.S."/>
            <person name="Thon M."/>
            <person name="Zeilinger S."/>
            <person name="Casas-Flores S."/>
            <person name="Horwitz B.A."/>
            <person name="Mukherjee P.K."/>
            <person name="Mukherjee M."/>
            <person name="Kredics L."/>
            <person name="Alcaraz L.D."/>
            <person name="Aerts A."/>
            <person name="Antal Z."/>
            <person name="Atanasova L."/>
            <person name="Cervantes-Badillo M.G."/>
            <person name="Challacombe J."/>
            <person name="Chertkov O."/>
            <person name="McCluskey K."/>
            <person name="Coulpier F."/>
            <person name="Deshpande N."/>
            <person name="von Doehren H."/>
            <person name="Ebbole D.J."/>
            <person name="Esquivel-Naranjo E.U."/>
            <person name="Fekete E."/>
            <person name="Flipphi M."/>
            <person name="Glaser F."/>
            <person name="Gomez-Rodriguez E.Y."/>
            <person name="Gruber S."/>
            <person name="Han C."/>
            <person name="Henrissat B."/>
            <person name="Hermosa R."/>
            <person name="Hernandez-Onate M."/>
            <person name="Karaffa L."/>
            <person name="Kosti I."/>
            <person name="Le Crom S."/>
            <person name="Lindquist E."/>
            <person name="Lucas S."/>
            <person name="Luebeck M."/>
            <person name="Luebeck P.S."/>
            <person name="Margeot A."/>
            <person name="Metz B."/>
            <person name="Misra M."/>
            <person name="Nevalainen H."/>
            <person name="Omann M."/>
            <person name="Packer N."/>
            <person name="Perrone G."/>
            <person name="Uresti-Rivera E.E."/>
            <person name="Salamov A."/>
            <person name="Schmoll M."/>
            <person name="Seiboth B."/>
            <person name="Shapiro H."/>
            <person name="Sukno S."/>
            <person name="Tamayo-Ramos J.A."/>
            <person name="Tisch D."/>
            <person name="Wiest A."/>
            <person name="Wilkinson H.H."/>
            <person name="Zhang M."/>
            <person name="Coutinho P.M."/>
            <person name="Kenerley C.M."/>
            <person name="Monte E."/>
            <person name="Baker S.E."/>
            <person name="Grigoriev I.V."/>
        </authorList>
    </citation>
    <scope>NUCLEOTIDE SEQUENCE [LARGE SCALE GENOMIC DNA]</scope>
    <source>
        <strain evidence="3">Gv29-8 / FGSC 10586</strain>
    </source>
</reference>
<gene>
    <name evidence="2" type="ORF">TRIVIDRAFT_224437</name>
</gene>
<proteinExistence type="predicted"/>
<dbReference type="EMBL" id="ABDF02000082">
    <property type="protein sequence ID" value="EHK19753.1"/>
    <property type="molecule type" value="Genomic_DNA"/>
</dbReference>